<keyword evidence="2" id="KW-0238">DNA-binding</keyword>
<keyword evidence="1" id="KW-0805">Transcription regulation</keyword>
<evidence type="ECO:0000313" key="6">
    <source>
        <dbReference type="EMBL" id="MBR0682860.1"/>
    </source>
</evidence>
<keyword evidence="7" id="KW-1185">Reference proteome</keyword>
<evidence type="ECO:0000256" key="2">
    <source>
        <dbReference type="ARBA" id="ARBA00023125"/>
    </source>
</evidence>
<reference evidence="6" key="1">
    <citation type="submission" date="2020-01" db="EMBL/GenBank/DDBJ databases">
        <authorList>
            <person name="Rat A."/>
        </authorList>
    </citation>
    <scope>NUCLEOTIDE SEQUENCE</scope>
    <source>
        <strain evidence="6">LMG 31228</strain>
    </source>
</reference>
<name>A0A9X9XGM4_9PROT</name>
<reference evidence="6" key="2">
    <citation type="journal article" date="2021" name="Syst. Appl. Microbiol.">
        <title>Roseomonas hellenica sp. nov., isolated from roots of wild-growing Alkanna tinctoria.</title>
        <authorList>
            <person name="Rat A."/>
            <person name="Naranjo H.D."/>
            <person name="Lebbe L."/>
            <person name="Cnockaert M."/>
            <person name="Krigas N."/>
            <person name="Grigoriadou K."/>
            <person name="Maloupa E."/>
            <person name="Willems A."/>
        </authorList>
    </citation>
    <scope>NUCLEOTIDE SEQUENCE</scope>
    <source>
        <strain evidence="6">LMG 31228</strain>
    </source>
</reference>
<dbReference type="InterPro" id="IPR001387">
    <property type="entry name" value="Cro/C1-type_HTH"/>
</dbReference>
<dbReference type="RefSeq" id="WP_211848402.1">
    <property type="nucleotide sequence ID" value="NZ_JAAEDL010000024.1"/>
</dbReference>
<sequence length="95" mass="10665">MDMRRLVGRNVRRIRLEKGLTQEAFAERSGFSQQYLSSLERGTRNPTVVTLFELASALGVSHVALVEPDGEVKAAKPMRRGGRRKPSAEKEPDDR</sequence>
<dbReference type="GO" id="GO:0005829">
    <property type="term" value="C:cytosol"/>
    <property type="evidence" value="ECO:0007669"/>
    <property type="project" value="TreeGrafter"/>
</dbReference>
<dbReference type="CDD" id="cd00093">
    <property type="entry name" value="HTH_XRE"/>
    <property type="match status" value="1"/>
</dbReference>
<dbReference type="InterPro" id="IPR010982">
    <property type="entry name" value="Lambda_DNA-bd_dom_sf"/>
</dbReference>
<dbReference type="PROSITE" id="PS50943">
    <property type="entry name" value="HTH_CROC1"/>
    <property type="match status" value="1"/>
</dbReference>
<evidence type="ECO:0000256" key="4">
    <source>
        <dbReference type="SAM" id="MobiDB-lite"/>
    </source>
</evidence>
<dbReference type="Pfam" id="PF01381">
    <property type="entry name" value="HTH_3"/>
    <property type="match status" value="1"/>
</dbReference>
<protein>
    <submittedName>
        <fullName evidence="6">Helix-turn-helix transcriptional regulator</fullName>
    </submittedName>
</protein>
<dbReference type="SMART" id="SM00530">
    <property type="entry name" value="HTH_XRE"/>
    <property type="match status" value="1"/>
</dbReference>
<dbReference type="AlphaFoldDB" id="A0A9X9XGM4"/>
<dbReference type="Gene3D" id="1.10.260.40">
    <property type="entry name" value="lambda repressor-like DNA-binding domains"/>
    <property type="match status" value="1"/>
</dbReference>
<dbReference type="InterPro" id="IPR050807">
    <property type="entry name" value="TransReg_Diox_bact_type"/>
</dbReference>
<keyword evidence="3" id="KW-0804">Transcription</keyword>
<dbReference type="GO" id="GO:0003677">
    <property type="term" value="F:DNA binding"/>
    <property type="evidence" value="ECO:0007669"/>
    <property type="project" value="UniProtKB-KW"/>
</dbReference>
<evidence type="ECO:0000256" key="3">
    <source>
        <dbReference type="ARBA" id="ARBA00023163"/>
    </source>
</evidence>
<feature type="compositionally biased region" description="Basic and acidic residues" evidence="4">
    <location>
        <begin position="86"/>
        <end position="95"/>
    </location>
</feature>
<comment type="caution">
    <text evidence="6">The sequence shown here is derived from an EMBL/GenBank/DDBJ whole genome shotgun (WGS) entry which is preliminary data.</text>
</comment>
<dbReference type="GO" id="GO:0003700">
    <property type="term" value="F:DNA-binding transcription factor activity"/>
    <property type="evidence" value="ECO:0007669"/>
    <property type="project" value="TreeGrafter"/>
</dbReference>
<gene>
    <name evidence="6" type="ORF">GXW74_20375</name>
</gene>
<dbReference type="PANTHER" id="PTHR46797:SF23">
    <property type="entry name" value="HTH-TYPE TRANSCRIPTIONAL REGULATOR SUTR"/>
    <property type="match status" value="1"/>
</dbReference>
<dbReference type="SUPFAM" id="SSF47413">
    <property type="entry name" value="lambda repressor-like DNA-binding domains"/>
    <property type="match status" value="1"/>
</dbReference>
<evidence type="ECO:0000256" key="1">
    <source>
        <dbReference type="ARBA" id="ARBA00023015"/>
    </source>
</evidence>
<evidence type="ECO:0000313" key="7">
    <source>
        <dbReference type="Proteomes" id="UP001138709"/>
    </source>
</evidence>
<accession>A0A9X9XGM4</accession>
<proteinExistence type="predicted"/>
<organism evidence="6 7">
    <name type="scientific">Neoroseomonas eburnea</name>
    <dbReference type="NCBI Taxonomy" id="1346889"/>
    <lineage>
        <taxon>Bacteria</taxon>
        <taxon>Pseudomonadati</taxon>
        <taxon>Pseudomonadota</taxon>
        <taxon>Alphaproteobacteria</taxon>
        <taxon>Acetobacterales</taxon>
        <taxon>Acetobacteraceae</taxon>
        <taxon>Neoroseomonas</taxon>
    </lineage>
</organism>
<feature type="region of interest" description="Disordered" evidence="4">
    <location>
        <begin position="70"/>
        <end position="95"/>
    </location>
</feature>
<dbReference type="EMBL" id="JAAEDL010000024">
    <property type="protein sequence ID" value="MBR0682860.1"/>
    <property type="molecule type" value="Genomic_DNA"/>
</dbReference>
<feature type="domain" description="HTH cro/C1-type" evidence="5">
    <location>
        <begin position="11"/>
        <end position="65"/>
    </location>
</feature>
<dbReference type="Proteomes" id="UP001138709">
    <property type="component" value="Unassembled WGS sequence"/>
</dbReference>
<dbReference type="PANTHER" id="PTHR46797">
    <property type="entry name" value="HTH-TYPE TRANSCRIPTIONAL REGULATOR"/>
    <property type="match status" value="1"/>
</dbReference>
<evidence type="ECO:0000259" key="5">
    <source>
        <dbReference type="PROSITE" id="PS50943"/>
    </source>
</evidence>
<feature type="compositionally biased region" description="Basic residues" evidence="4">
    <location>
        <begin position="76"/>
        <end position="85"/>
    </location>
</feature>